<dbReference type="AlphaFoldDB" id="A0A917JRQ8"/>
<reference evidence="1" key="1">
    <citation type="journal article" date="2014" name="Int. J. Syst. Evol. Microbiol.">
        <title>Complete genome sequence of Corynebacterium casei LMG S-19264T (=DSM 44701T), isolated from a smear-ripened cheese.</title>
        <authorList>
            <consortium name="US DOE Joint Genome Institute (JGI-PGF)"/>
            <person name="Walter F."/>
            <person name="Albersmeier A."/>
            <person name="Kalinowski J."/>
            <person name="Ruckert C."/>
        </authorList>
    </citation>
    <scope>NUCLEOTIDE SEQUENCE</scope>
    <source>
        <strain evidence="1">JCM 13919</strain>
    </source>
</reference>
<sequence length="72" mass="8360">MGVVDKSSSLVDNNKIKLFNVLFFVRAFFLNIMSKLSWFKYEVLLWQGIVSGQTLNFERAPKTQNAVKFLQN</sequence>
<proteinExistence type="predicted"/>
<organism evidence="1 2">
    <name type="scientific">Legionella impletisoli</name>
    <dbReference type="NCBI Taxonomy" id="343510"/>
    <lineage>
        <taxon>Bacteria</taxon>
        <taxon>Pseudomonadati</taxon>
        <taxon>Pseudomonadota</taxon>
        <taxon>Gammaproteobacteria</taxon>
        <taxon>Legionellales</taxon>
        <taxon>Legionellaceae</taxon>
        <taxon>Legionella</taxon>
    </lineage>
</organism>
<comment type="caution">
    <text evidence="1">The sequence shown here is derived from an EMBL/GenBank/DDBJ whole genome shotgun (WGS) entry which is preliminary data.</text>
</comment>
<dbReference type="EMBL" id="BMOB01000002">
    <property type="protein sequence ID" value="GGI80603.1"/>
    <property type="molecule type" value="Genomic_DNA"/>
</dbReference>
<accession>A0A917JRQ8</accession>
<dbReference type="Proteomes" id="UP000630149">
    <property type="component" value="Unassembled WGS sequence"/>
</dbReference>
<gene>
    <name evidence="1" type="ORF">GCM10007966_06400</name>
</gene>
<name>A0A917JRQ8_9GAMM</name>
<reference evidence="1" key="2">
    <citation type="submission" date="2020-09" db="EMBL/GenBank/DDBJ databases">
        <authorList>
            <person name="Sun Q."/>
            <person name="Ohkuma M."/>
        </authorList>
    </citation>
    <scope>NUCLEOTIDE SEQUENCE</scope>
    <source>
        <strain evidence="1">JCM 13919</strain>
    </source>
</reference>
<evidence type="ECO:0000313" key="2">
    <source>
        <dbReference type="Proteomes" id="UP000630149"/>
    </source>
</evidence>
<evidence type="ECO:0000313" key="1">
    <source>
        <dbReference type="EMBL" id="GGI80603.1"/>
    </source>
</evidence>
<protein>
    <submittedName>
        <fullName evidence="1">Uncharacterized protein</fullName>
    </submittedName>
</protein>
<keyword evidence="2" id="KW-1185">Reference proteome</keyword>